<dbReference type="AlphaFoldDB" id="A0A9X2FDA3"/>
<proteinExistence type="predicted"/>
<reference evidence="1" key="1">
    <citation type="submission" date="2022-06" db="EMBL/GenBank/DDBJ databases">
        <title>Aeoliella straminimaris, a novel planctomycete from sediments.</title>
        <authorList>
            <person name="Vitorino I.R."/>
            <person name="Lage O.M."/>
        </authorList>
    </citation>
    <scope>NUCLEOTIDE SEQUENCE</scope>
    <source>
        <strain evidence="1">ICT_H6.2</strain>
    </source>
</reference>
<dbReference type="EMBL" id="JAMXLR010000077">
    <property type="protein sequence ID" value="MCO6046865.1"/>
    <property type="molecule type" value="Genomic_DNA"/>
</dbReference>
<sequence length="98" mass="11003">MEEDYFMPLCDEEAKLFRKAISERGYSLKSLADAIWNRHYSDGQTTWLPRPESLYAALTTGWMSGRIALSGELVSHIEAETGVSLAEVFNSKELGAEE</sequence>
<dbReference type="RefSeq" id="WP_252854974.1">
    <property type="nucleotide sequence ID" value="NZ_JAMXLR010000077.1"/>
</dbReference>
<organism evidence="1 2">
    <name type="scientific">Aeoliella straminimaris</name>
    <dbReference type="NCBI Taxonomy" id="2954799"/>
    <lineage>
        <taxon>Bacteria</taxon>
        <taxon>Pseudomonadati</taxon>
        <taxon>Planctomycetota</taxon>
        <taxon>Planctomycetia</taxon>
        <taxon>Pirellulales</taxon>
        <taxon>Lacipirellulaceae</taxon>
        <taxon>Aeoliella</taxon>
    </lineage>
</organism>
<evidence type="ECO:0000313" key="2">
    <source>
        <dbReference type="Proteomes" id="UP001155241"/>
    </source>
</evidence>
<comment type="caution">
    <text evidence="1">The sequence shown here is derived from an EMBL/GenBank/DDBJ whole genome shotgun (WGS) entry which is preliminary data.</text>
</comment>
<protein>
    <submittedName>
        <fullName evidence="1">Uncharacterized protein</fullName>
    </submittedName>
</protein>
<dbReference type="Proteomes" id="UP001155241">
    <property type="component" value="Unassembled WGS sequence"/>
</dbReference>
<keyword evidence="2" id="KW-1185">Reference proteome</keyword>
<name>A0A9X2FDA3_9BACT</name>
<accession>A0A9X2FDA3</accession>
<gene>
    <name evidence="1" type="ORF">NG895_23445</name>
</gene>
<evidence type="ECO:0000313" key="1">
    <source>
        <dbReference type="EMBL" id="MCO6046865.1"/>
    </source>
</evidence>